<accession>A0A2L1KQG6</accession>
<dbReference type="EMBL" id="MF344583">
    <property type="protein sequence ID" value="AVE24751.1"/>
    <property type="molecule type" value="Genomic_DNA"/>
</dbReference>
<feature type="compositionally biased region" description="Basic and acidic residues" evidence="1">
    <location>
        <begin position="23"/>
        <end position="39"/>
    </location>
</feature>
<geneLocation type="plasmid" evidence="2">
    <name>pN1863-HI2</name>
</geneLocation>
<reference evidence="2" key="1">
    <citation type="submission" date="2017-06" db="EMBL/GenBank/DDBJ databases">
        <title>Complete sequence of pN1863-HI2.</title>
        <authorList>
            <person name="Jiang X."/>
            <person name="Feng J."/>
            <person name="Zeng L."/>
            <person name="Zhang D."/>
            <person name="Zhan Z."/>
            <person name="Zhao Y."/>
            <person name="Luo W."/>
            <person name="Zhou D."/>
        </authorList>
    </citation>
    <scope>NUCLEOTIDE SEQUENCE</scope>
    <source>
        <strain evidence="2">N1863</strain>
        <plasmid evidence="2">pN1863-HI2</plasmid>
    </source>
</reference>
<keyword evidence="2" id="KW-0614">Plasmid</keyword>
<feature type="compositionally biased region" description="Basic and acidic residues" evidence="1">
    <location>
        <begin position="1"/>
        <end position="13"/>
    </location>
</feature>
<protein>
    <submittedName>
        <fullName evidence="2">Uncharacterized protein</fullName>
    </submittedName>
</protein>
<name>A0A2L1KQG6_ENTCL</name>
<dbReference type="AlphaFoldDB" id="A0A2L1KQG6"/>
<feature type="region of interest" description="Disordered" evidence="1">
    <location>
        <begin position="1"/>
        <end position="49"/>
    </location>
</feature>
<proteinExistence type="predicted"/>
<sequence length="49" mass="5637">MEDPSDSCHKYDAEASPNSISNADRDGLECEREEIERKPVASHNYNRRN</sequence>
<organism evidence="2">
    <name type="scientific">Enterobacter cloacae</name>
    <dbReference type="NCBI Taxonomy" id="550"/>
    <lineage>
        <taxon>Bacteria</taxon>
        <taxon>Pseudomonadati</taxon>
        <taxon>Pseudomonadota</taxon>
        <taxon>Gammaproteobacteria</taxon>
        <taxon>Enterobacterales</taxon>
        <taxon>Enterobacteriaceae</taxon>
        <taxon>Enterobacter</taxon>
        <taxon>Enterobacter cloacae complex</taxon>
    </lineage>
</organism>
<evidence type="ECO:0000313" key="2">
    <source>
        <dbReference type="EMBL" id="AVE24751.1"/>
    </source>
</evidence>
<evidence type="ECO:0000256" key="1">
    <source>
        <dbReference type="SAM" id="MobiDB-lite"/>
    </source>
</evidence>